<feature type="region of interest" description="Disordered" evidence="6">
    <location>
        <begin position="1549"/>
        <end position="1594"/>
    </location>
</feature>
<dbReference type="PANTHER" id="PTHR47654:SF4">
    <property type="entry name" value="ZN(II)2CYS6 TRANSCRIPTION FACTOR (EUROFUNG)"/>
    <property type="match status" value="1"/>
</dbReference>
<evidence type="ECO:0000259" key="7">
    <source>
        <dbReference type="PROSITE" id="PS50048"/>
    </source>
</evidence>
<dbReference type="SUPFAM" id="SSF57701">
    <property type="entry name" value="Zn2/Cys6 DNA-binding domain"/>
    <property type="match status" value="2"/>
</dbReference>
<dbReference type="SMART" id="SM00066">
    <property type="entry name" value="GAL4"/>
    <property type="match status" value="2"/>
</dbReference>
<keyword evidence="3" id="KW-0238">DNA-binding</keyword>
<evidence type="ECO:0000256" key="6">
    <source>
        <dbReference type="SAM" id="MobiDB-lite"/>
    </source>
</evidence>
<dbReference type="PROSITE" id="PS00463">
    <property type="entry name" value="ZN2_CY6_FUNGAL_1"/>
    <property type="match status" value="2"/>
</dbReference>
<dbReference type="CDD" id="cd12148">
    <property type="entry name" value="fungal_TF_MHR"/>
    <property type="match status" value="2"/>
</dbReference>
<feature type="region of interest" description="Disordered" evidence="6">
    <location>
        <begin position="696"/>
        <end position="717"/>
    </location>
</feature>
<feature type="region of interest" description="Disordered" evidence="6">
    <location>
        <begin position="752"/>
        <end position="778"/>
    </location>
</feature>
<dbReference type="PROSITE" id="PS50048">
    <property type="entry name" value="ZN2_CY6_FUNGAL_2"/>
    <property type="match status" value="2"/>
</dbReference>
<dbReference type="Pfam" id="PF00172">
    <property type="entry name" value="Zn_clus"/>
    <property type="match status" value="2"/>
</dbReference>
<feature type="region of interest" description="Disordered" evidence="6">
    <location>
        <begin position="1"/>
        <end position="39"/>
    </location>
</feature>
<dbReference type="InterPro" id="IPR053230">
    <property type="entry name" value="Trans_reg_galc"/>
</dbReference>
<feature type="compositionally biased region" description="Acidic residues" evidence="6">
    <location>
        <begin position="1584"/>
        <end position="1594"/>
    </location>
</feature>
<dbReference type="GO" id="GO:0000981">
    <property type="term" value="F:DNA-binding transcription factor activity, RNA polymerase II-specific"/>
    <property type="evidence" value="ECO:0007669"/>
    <property type="project" value="InterPro"/>
</dbReference>
<reference evidence="9" key="1">
    <citation type="submission" date="2015-09" db="EMBL/GenBank/DDBJ databases">
        <authorList>
            <person name="Fill T.P."/>
            <person name="Baretta J.F."/>
            <person name="de Almeida L.G."/>
            <person name="Rocha M."/>
            <person name="de Souza D.H."/>
            <person name="Malavazi I."/>
            <person name="Cerdeira L.T."/>
            <person name="Hong H."/>
            <person name="Samborskyy M."/>
            <person name="de Vasconcelos A.T."/>
            <person name="Leadlay P."/>
            <person name="Rodrigues-Filho E."/>
        </authorList>
    </citation>
    <scope>NUCLEOTIDE SEQUENCE [LARGE SCALE GENOMIC DNA]</scope>
    <source>
        <strain evidence="9">LaBioMMi 136</strain>
    </source>
</reference>
<dbReference type="Proteomes" id="UP000190744">
    <property type="component" value="Unassembled WGS sequence"/>
</dbReference>
<dbReference type="Pfam" id="PF04082">
    <property type="entry name" value="Fungal_trans"/>
    <property type="match status" value="2"/>
</dbReference>
<evidence type="ECO:0000313" key="9">
    <source>
        <dbReference type="Proteomes" id="UP000190744"/>
    </source>
</evidence>
<comment type="caution">
    <text evidence="8">The sequence shown here is derived from an EMBL/GenBank/DDBJ whole genome shotgun (WGS) entry which is preliminary data.</text>
</comment>
<evidence type="ECO:0000256" key="1">
    <source>
        <dbReference type="ARBA" id="ARBA00022723"/>
    </source>
</evidence>
<dbReference type="InterPro" id="IPR001138">
    <property type="entry name" value="Zn2Cys6_DnaBD"/>
</dbReference>
<feature type="compositionally biased region" description="Basic and acidic residues" evidence="6">
    <location>
        <begin position="889"/>
        <end position="900"/>
    </location>
</feature>
<feature type="region of interest" description="Disordered" evidence="6">
    <location>
        <begin position="953"/>
        <end position="972"/>
    </location>
</feature>
<organism evidence="8 9">
    <name type="scientific">Penicillium brasilianum</name>
    <dbReference type="NCBI Taxonomy" id="104259"/>
    <lineage>
        <taxon>Eukaryota</taxon>
        <taxon>Fungi</taxon>
        <taxon>Dikarya</taxon>
        <taxon>Ascomycota</taxon>
        <taxon>Pezizomycotina</taxon>
        <taxon>Eurotiomycetes</taxon>
        <taxon>Eurotiomycetidae</taxon>
        <taxon>Eurotiales</taxon>
        <taxon>Aspergillaceae</taxon>
        <taxon>Penicillium</taxon>
    </lineage>
</organism>
<dbReference type="CDD" id="cd00067">
    <property type="entry name" value="GAL4"/>
    <property type="match status" value="2"/>
</dbReference>
<dbReference type="GO" id="GO:0003677">
    <property type="term" value="F:DNA binding"/>
    <property type="evidence" value="ECO:0007669"/>
    <property type="project" value="UniProtKB-KW"/>
</dbReference>
<keyword evidence="2" id="KW-0805">Transcription regulation</keyword>
<keyword evidence="4" id="KW-0804">Transcription</keyword>
<feature type="compositionally biased region" description="Basic and acidic residues" evidence="6">
    <location>
        <begin position="1559"/>
        <end position="1571"/>
    </location>
</feature>
<feature type="compositionally biased region" description="Low complexity" evidence="6">
    <location>
        <begin position="28"/>
        <end position="39"/>
    </location>
</feature>
<feature type="compositionally biased region" description="Low complexity" evidence="6">
    <location>
        <begin position="1453"/>
        <end position="1464"/>
    </location>
</feature>
<dbReference type="Gene3D" id="4.10.240.10">
    <property type="entry name" value="Zn(2)-C6 fungal-type DNA-binding domain"/>
    <property type="match status" value="2"/>
</dbReference>
<dbReference type="GO" id="GO:0006351">
    <property type="term" value="P:DNA-templated transcription"/>
    <property type="evidence" value="ECO:0007669"/>
    <property type="project" value="InterPro"/>
</dbReference>
<evidence type="ECO:0000313" key="8">
    <source>
        <dbReference type="EMBL" id="OOQ87395.1"/>
    </source>
</evidence>
<evidence type="ECO:0000256" key="5">
    <source>
        <dbReference type="ARBA" id="ARBA00023242"/>
    </source>
</evidence>
<keyword evidence="1" id="KW-0479">Metal-binding</keyword>
<name>A0A1S9RPG9_PENBI</name>
<feature type="compositionally biased region" description="Polar residues" evidence="6">
    <location>
        <begin position="1465"/>
        <end position="1479"/>
    </location>
</feature>
<proteinExistence type="predicted"/>
<evidence type="ECO:0000256" key="2">
    <source>
        <dbReference type="ARBA" id="ARBA00023015"/>
    </source>
</evidence>
<dbReference type="InterPro" id="IPR036864">
    <property type="entry name" value="Zn2-C6_fun-type_DNA-bd_sf"/>
</dbReference>
<accession>A0A1S9RPG9</accession>
<feature type="compositionally biased region" description="Polar residues" evidence="6">
    <location>
        <begin position="472"/>
        <end position="490"/>
    </location>
</feature>
<dbReference type="SMART" id="SM00906">
    <property type="entry name" value="Fungal_trans"/>
    <property type="match status" value="2"/>
</dbReference>
<feature type="domain" description="Zn(2)-C6 fungal-type" evidence="7">
    <location>
        <begin position="813"/>
        <end position="843"/>
    </location>
</feature>
<sequence length="1594" mass="177808">MTDQRQIVPGPSPTSNNNGPHQEEAKPSSSATSTSTSSSSWKRRVSTACLACKKSKRKCSGTAPCDNCRTFHRVCIFDESLDQRRRVAAKRTADELSYHRDLLNDIFKLVREADEHKALDLLEIIRHNASPDEVRAFINNTLSTLDTTASRTSAQAAAKLEDMKNLINVEGTTPAFRRKVMDIHYLCDEAPINVPAQPWTEVTRDSDLVSHLVSLYFTWDYPFNSFLDEGVFLKHMTTADLGSQFCSPFLVNALLSNACYFSEFSEAYVVPGDISSKGCDFLAEAERLQGELPMQPSLASLQGTLLMYERYSMSRTDDLGYLMLHEAIRIGESLGLVGNTGPRMTSEQFSEDMDSSCRRTAWGLFNVDTMVHTSFLRCSLINHVNMPRIDRDHLEDQSLWMPYPSHRDTRPSYLSLYFDEACNLSTISRDISRSMFASEKTLWEPLQRQSRDALMRYNALIINLFSCISGNGHPRTTTEGPKTPESSPRQTPEPASKYNAWELAQTAARNIAALARLHRREFGVSRAHHFAMYAINLALFTMLEQDSFDVLDPDFLSLASAFSIVASRSALGRNLFHIFRQSVRAKAQGSRIRDASSIPEDLKDLFDENSSARGHSRFDEYADGLEKLNQDERYHGITGGEGQSLQEYPGLGLSDMLDRLARNDFRSIFTITEVHRAEESSYLSIYSSLNAIDSPPPMHYPNNPSDQDGPEYHPSSVVGSYWHTGASLSPDMSASTTQAFIEPHANFPLNSHVRNSSAHLPHSSYPPAMVPSGFSNPDQRVAPPRGNVVNNKVAIPRLAAPTTSRGRRRSVRACESCRQRKIKCDGVRPTCGQCTYHNNRCLYEDVKRVRDQKMLELLAKQTERYESLLRDLEGDVDAPTARRIRKALKVKDKKTARNKDDPDDSDSDSDSSVGSLEAVDLVEEDLNRNETTRAAGFFGKNSEVTWIQRLEDDVEQKTSGPSSRLQSTSESSAVVSQAQSPLFLPALLPSQVKTGRDLPIATMNYHLDDLDIPVLDDDSDPMTVPPRELADQYFDAYMTFVHPTFSVLRKSTFTAQYMQFFNRPTKPPPKWLAILNMIFAIGCRYCKLMDPSEGSAWEDGLVYLTRARHLSLNDNVLFEHTDLQQIQLEFLVAVYLLCLGQVNRASKFSSMALRSALSLGLNLHLTDGRTHDASKEARCRLWWSIYSLEHLLTSMHGRASCVGEGLCSVPPPLPFEEELFEQPDISRLLQDRAFREAQLRPTLFEAPSQLQSGPTWMVDCKPCPALFFYHLTDLALISQAVLNKIYSIEGVREGASATEYRLQKYSLRMDRWLAKVPPPYQFTVPEAGPWSINHAQLDNENVPLARERVCLAMNYYSARVMLCRPCLSQTHTPQPSNGPPVQDANHRAKLRTNLATDCLQAACSLISILPDNPEISWLVRMTPWWSVLHFTMQATTALLLALSFVCFPESNPSSSTSTSTSTSTPGFKSNTGSASGSGSDFSTPNAFVLLDTDIETVVAQSKKALRLIHTMARVDPAARRAFLLCDGVVMKLAPALKLDLTDWPNAESLVGGAGGSDGHSSREKGESEDHGGGVADYGSRMEGLEELVDFDGGG</sequence>
<protein>
    <submittedName>
        <fullName evidence="8">Putative C6 transcription factor</fullName>
    </submittedName>
</protein>
<feature type="domain" description="Zn(2)-C6 fungal-type" evidence="7">
    <location>
        <begin position="48"/>
        <end position="77"/>
    </location>
</feature>
<feature type="region of interest" description="Disordered" evidence="6">
    <location>
        <begin position="472"/>
        <end position="495"/>
    </location>
</feature>
<evidence type="ECO:0000256" key="3">
    <source>
        <dbReference type="ARBA" id="ARBA00023125"/>
    </source>
</evidence>
<keyword evidence="5" id="KW-0539">Nucleus</keyword>
<dbReference type="PANTHER" id="PTHR47654">
    <property type="entry name" value="ZN(II)2CYS6 TRANSCRIPTION FACTOR (EUROFUNG)-RELATED"/>
    <property type="match status" value="1"/>
</dbReference>
<feature type="region of interest" description="Disordered" evidence="6">
    <location>
        <begin position="1451"/>
        <end position="1479"/>
    </location>
</feature>
<dbReference type="EMBL" id="LJBN01000125">
    <property type="protein sequence ID" value="OOQ87395.1"/>
    <property type="molecule type" value="Genomic_DNA"/>
</dbReference>
<gene>
    <name evidence="8" type="ORF">PEBR_17318</name>
</gene>
<dbReference type="GO" id="GO:0008270">
    <property type="term" value="F:zinc ion binding"/>
    <property type="evidence" value="ECO:0007669"/>
    <property type="project" value="InterPro"/>
</dbReference>
<evidence type="ECO:0000256" key="4">
    <source>
        <dbReference type="ARBA" id="ARBA00023163"/>
    </source>
</evidence>
<dbReference type="InterPro" id="IPR007219">
    <property type="entry name" value="XnlR_reg_dom"/>
</dbReference>
<feature type="region of interest" description="Disordered" evidence="6">
    <location>
        <begin position="889"/>
        <end position="915"/>
    </location>
</feature>